<keyword evidence="2" id="KW-1185">Reference proteome</keyword>
<organism evidence="1 2">
    <name type="scientific">Bartonella silvatica</name>
    <dbReference type="NCBI Taxonomy" id="357760"/>
    <lineage>
        <taxon>Bacteria</taxon>
        <taxon>Pseudomonadati</taxon>
        <taxon>Pseudomonadota</taxon>
        <taxon>Alphaproteobacteria</taxon>
        <taxon>Hyphomicrobiales</taxon>
        <taxon>Bartonellaceae</taxon>
        <taxon>Bartonella</taxon>
    </lineage>
</organism>
<proteinExistence type="predicted"/>
<evidence type="ECO:0000313" key="1">
    <source>
        <dbReference type="EMBL" id="MET3590160.1"/>
    </source>
</evidence>
<name>A0ABV2HHX2_9HYPH</name>
<dbReference type="InterPro" id="IPR038488">
    <property type="entry name" value="Integrase_DNA-bd_sf"/>
</dbReference>
<dbReference type="Proteomes" id="UP001549086">
    <property type="component" value="Unassembled WGS sequence"/>
</dbReference>
<sequence>MALIYTIHGRCCEMGLGVLRDVSLKQAHELANQWRAVLGEDKRLWNKGQCILNTVP</sequence>
<accession>A0ABV2HHX2</accession>
<protein>
    <submittedName>
        <fullName evidence="1">Uncharacterized protein</fullName>
    </submittedName>
</protein>
<dbReference type="EMBL" id="JBEPLI010000014">
    <property type="protein sequence ID" value="MET3590160.1"/>
    <property type="molecule type" value="Genomic_DNA"/>
</dbReference>
<comment type="caution">
    <text evidence="1">The sequence shown here is derived from an EMBL/GenBank/DDBJ whole genome shotgun (WGS) entry which is preliminary data.</text>
</comment>
<reference evidence="1 2" key="1">
    <citation type="submission" date="2024-06" db="EMBL/GenBank/DDBJ databases">
        <title>Genomic Encyclopedia of Type Strains, Phase IV (KMG-IV): sequencing the most valuable type-strain genomes for metagenomic binning, comparative biology and taxonomic classification.</title>
        <authorList>
            <person name="Goeker M."/>
        </authorList>
    </citation>
    <scope>NUCLEOTIDE SEQUENCE [LARGE SCALE GENOMIC DNA]</scope>
    <source>
        <strain evidence="1 2">DSM 23649</strain>
    </source>
</reference>
<evidence type="ECO:0000313" key="2">
    <source>
        <dbReference type="Proteomes" id="UP001549086"/>
    </source>
</evidence>
<dbReference type="Gene3D" id="3.30.160.390">
    <property type="entry name" value="Integrase, DNA-binding domain"/>
    <property type="match status" value="1"/>
</dbReference>
<gene>
    <name evidence="1" type="ORF">ABID23_001260</name>
</gene>